<keyword evidence="4 7" id="KW-1133">Transmembrane helix</keyword>
<proteinExistence type="inferred from homology"/>
<dbReference type="EMBL" id="BAAANY010000009">
    <property type="protein sequence ID" value="GAA1679753.1"/>
    <property type="molecule type" value="Genomic_DNA"/>
</dbReference>
<feature type="transmembrane region" description="Helical" evidence="7">
    <location>
        <begin position="773"/>
        <end position="797"/>
    </location>
</feature>
<feature type="transmembrane region" description="Helical" evidence="7">
    <location>
        <begin position="288"/>
        <end position="321"/>
    </location>
</feature>
<dbReference type="Proteomes" id="UP001500618">
    <property type="component" value="Unassembled WGS sequence"/>
</dbReference>
<keyword evidence="2" id="KW-1003">Cell membrane</keyword>
<evidence type="ECO:0000256" key="6">
    <source>
        <dbReference type="ARBA" id="ARBA00038076"/>
    </source>
</evidence>
<gene>
    <name evidence="9" type="ORF">GCM10009765_31210</name>
</gene>
<dbReference type="InterPro" id="IPR050250">
    <property type="entry name" value="Macrolide_Exporter_MacB"/>
</dbReference>
<evidence type="ECO:0000256" key="7">
    <source>
        <dbReference type="SAM" id="Phobius"/>
    </source>
</evidence>
<feature type="transmembrane region" description="Helical" evidence="7">
    <location>
        <begin position="688"/>
        <end position="714"/>
    </location>
</feature>
<name>A0ABN2H1G3_9ACTN</name>
<feature type="transmembrane region" description="Helical" evidence="7">
    <location>
        <begin position="412"/>
        <end position="434"/>
    </location>
</feature>
<feature type="domain" description="ABC3 transporter permease C-terminal" evidence="8">
    <location>
        <begin position="693"/>
        <end position="807"/>
    </location>
</feature>
<comment type="caution">
    <text evidence="9">The sequence shown here is derived from an EMBL/GenBank/DDBJ whole genome shotgun (WGS) entry which is preliminary data.</text>
</comment>
<evidence type="ECO:0000256" key="5">
    <source>
        <dbReference type="ARBA" id="ARBA00023136"/>
    </source>
</evidence>
<evidence type="ECO:0000259" key="8">
    <source>
        <dbReference type="Pfam" id="PF02687"/>
    </source>
</evidence>
<dbReference type="Pfam" id="PF02687">
    <property type="entry name" value="FtsX"/>
    <property type="match status" value="2"/>
</dbReference>
<evidence type="ECO:0000256" key="2">
    <source>
        <dbReference type="ARBA" id="ARBA00022475"/>
    </source>
</evidence>
<feature type="transmembrane region" description="Helical" evidence="7">
    <location>
        <begin position="467"/>
        <end position="486"/>
    </location>
</feature>
<comment type="subcellular location">
    <subcellularLocation>
        <location evidence="1">Cell membrane</location>
        <topology evidence="1">Multi-pass membrane protein</topology>
    </subcellularLocation>
</comment>
<sequence length="814" mass="81728">MSVLRTQLRGLASRPTRLLLTSLAVIVATAFAYATFLVQSVVEQSLQDSFSTTTSATSVVVKSSTNLPDSAAGKVRALQGVSQVAEQGVTFIQGGGLDFFVQSDPGSGPLSLVSVVSGHYPTAAGQIAVSEDTAKKAHLKIGDTLPVQPSEQGKKSIQVTVTAIVSPHGRGADVFVPASGLTALGAHFNRLNISATAGTDTAALVSSVKSAVGGTGITVDDAATIRQSDATDVSKAVGELFLVLGLFVLVAVLAAGLVAAATFRIVFAQRMRQLALLRAIGAKRDKIIGALVIEGAITGLVAGVLGVVLSAGIAYGAIAIINSTGSVVPFPGLNVLALLGCVAGAVLVTVGSVLAPAISASRVPPLAALRTAAVADGAKKVGWLRMSFGILLVLAAALAGVAATVIHSSTGALIVVVSGAFAFGALLTLGPYVVPSLARLLGWPAGALARTTGRLAIRNAARSPRRIAATTSVVALGVTLVTGLLVGTASMQAYADARLSAEFPTAVVAYPTSGATPAQLQALAKNPAIARAVPKTAADVTISAQGARETLPATGLDASAVPSLAKVAVAGGRPSDVGVGDIGLHSDVAAKLGVHIGDSVAVSAGNRSVTLKVTATWQTAFGPALLMPSDLRKIAPNATVSTVLVDPAAGHTVPEIRKIVSAALPNSQVQDAASARESFQGPLATVTLIALGLLALTVLIAVTGVATTMTLAIVERTTESGLLRALGLSRQGLRGSLMLESGVFGLVGAAIGLVLGSFYAWRLLDSLSLGVSLVLPVGELVLVAVVLVALTLLAGWLPSRRAARISPVDALATS</sequence>
<feature type="domain" description="ABC3 transporter permease C-terminal" evidence="8">
    <location>
        <begin position="246"/>
        <end position="365"/>
    </location>
</feature>
<feature type="transmembrane region" description="Helical" evidence="7">
    <location>
        <begin position="240"/>
        <end position="267"/>
    </location>
</feature>
<keyword evidence="5 7" id="KW-0472">Membrane</keyword>
<feature type="transmembrane region" description="Helical" evidence="7">
    <location>
        <begin position="388"/>
        <end position="406"/>
    </location>
</feature>
<organism evidence="9 10">
    <name type="scientific">Fodinicola feengrottensis</name>
    <dbReference type="NCBI Taxonomy" id="435914"/>
    <lineage>
        <taxon>Bacteria</taxon>
        <taxon>Bacillati</taxon>
        <taxon>Actinomycetota</taxon>
        <taxon>Actinomycetes</taxon>
        <taxon>Mycobacteriales</taxon>
        <taxon>Fodinicola</taxon>
    </lineage>
</organism>
<feature type="transmembrane region" description="Helical" evidence="7">
    <location>
        <begin position="333"/>
        <end position="355"/>
    </location>
</feature>
<dbReference type="RefSeq" id="WP_344310944.1">
    <property type="nucleotide sequence ID" value="NZ_BAAANY010000009.1"/>
</dbReference>
<accession>A0ABN2H1G3</accession>
<reference evidence="9 10" key="1">
    <citation type="journal article" date="2019" name="Int. J. Syst. Evol. Microbiol.">
        <title>The Global Catalogue of Microorganisms (GCM) 10K type strain sequencing project: providing services to taxonomists for standard genome sequencing and annotation.</title>
        <authorList>
            <consortium name="The Broad Institute Genomics Platform"/>
            <consortium name="The Broad Institute Genome Sequencing Center for Infectious Disease"/>
            <person name="Wu L."/>
            <person name="Ma J."/>
        </authorList>
    </citation>
    <scope>NUCLEOTIDE SEQUENCE [LARGE SCALE GENOMIC DNA]</scope>
    <source>
        <strain evidence="9 10">JCM 14718</strain>
    </source>
</reference>
<dbReference type="PANTHER" id="PTHR30572:SF4">
    <property type="entry name" value="ABC TRANSPORTER PERMEASE YTRF"/>
    <property type="match status" value="1"/>
</dbReference>
<dbReference type="InterPro" id="IPR003838">
    <property type="entry name" value="ABC3_permease_C"/>
</dbReference>
<evidence type="ECO:0000313" key="9">
    <source>
        <dbReference type="EMBL" id="GAA1679753.1"/>
    </source>
</evidence>
<dbReference type="PANTHER" id="PTHR30572">
    <property type="entry name" value="MEMBRANE COMPONENT OF TRANSPORTER-RELATED"/>
    <property type="match status" value="1"/>
</dbReference>
<evidence type="ECO:0000313" key="10">
    <source>
        <dbReference type="Proteomes" id="UP001500618"/>
    </source>
</evidence>
<evidence type="ECO:0000256" key="1">
    <source>
        <dbReference type="ARBA" id="ARBA00004651"/>
    </source>
</evidence>
<protein>
    <submittedName>
        <fullName evidence="9">FtsX-like permease family protein</fullName>
    </submittedName>
</protein>
<comment type="similarity">
    <text evidence="6">Belongs to the ABC-4 integral membrane protein family.</text>
</comment>
<feature type="transmembrane region" description="Helical" evidence="7">
    <location>
        <begin position="735"/>
        <end position="761"/>
    </location>
</feature>
<keyword evidence="3 7" id="KW-0812">Transmembrane</keyword>
<evidence type="ECO:0000256" key="3">
    <source>
        <dbReference type="ARBA" id="ARBA00022692"/>
    </source>
</evidence>
<keyword evidence="10" id="KW-1185">Reference proteome</keyword>
<evidence type="ECO:0000256" key="4">
    <source>
        <dbReference type="ARBA" id="ARBA00022989"/>
    </source>
</evidence>